<dbReference type="Pfam" id="PF00589">
    <property type="entry name" value="Phage_integrase"/>
    <property type="match status" value="1"/>
</dbReference>
<dbReference type="AlphaFoldDB" id="A0A7W6CRP4"/>
<name>A0A7W6CRP4_9HYPH</name>
<dbReference type="Gene3D" id="1.10.443.10">
    <property type="entry name" value="Intergrase catalytic core"/>
    <property type="match status" value="1"/>
</dbReference>
<accession>A0A7W6CRP4</accession>
<evidence type="ECO:0000313" key="6">
    <source>
        <dbReference type="EMBL" id="MBB3965972.1"/>
    </source>
</evidence>
<dbReference type="InterPro" id="IPR050090">
    <property type="entry name" value="Tyrosine_recombinase_XerCD"/>
</dbReference>
<dbReference type="SUPFAM" id="SSF56349">
    <property type="entry name" value="DNA breaking-rejoining enzymes"/>
    <property type="match status" value="1"/>
</dbReference>
<dbReference type="GO" id="GO:0006310">
    <property type="term" value="P:DNA recombination"/>
    <property type="evidence" value="ECO:0007669"/>
    <property type="project" value="UniProtKB-KW"/>
</dbReference>
<dbReference type="EMBL" id="JACIDW010000013">
    <property type="protein sequence ID" value="MBB3965972.1"/>
    <property type="molecule type" value="Genomic_DNA"/>
</dbReference>
<evidence type="ECO:0000256" key="1">
    <source>
        <dbReference type="ARBA" id="ARBA00008857"/>
    </source>
</evidence>
<keyword evidence="3" id="KW-0238">DNA-binding</keyword>
<evidence type="ECO:0000259" key="5">
    <source>
        <dbReference type="PROSITE" id="PS51898"/>
    </source>
</evidence>
<dbReference type="InterPro" id="IPR013762">
    <property type="entry name" value="Integrase-like_cat_sf"/>
</dbReference>
<gene>
    <name evidence="6" type="ORF">GGQ67_003653</name>
</gene>
<dbReference type="GO" id="GO:0003677">
    <property type="term" value="F:DNA binding"/>
    <property type="evidence" value="ECO:0007669"/>
    <property type="project" value="UniProtKB-KW"/>
</dbReference>
<keyword evidence="7" id="KW-1185">Reference proteome</keyword>
<dbReference type="PANTHER" id="PTHR30349:SF41">
    <property type="entry name" value="INTEGRASE_RECOMBINASE PROTEIN MJ0367-RELATED"/>
    <property type="match status" value="1"/>
</dbReference>
<evidence type="ECO:0000256" key="3">
    <source>
        <dbReference type="ARBA" id="ARBA00023125"/>
    </source>
</evidence>
<proteinExistence type="inferred from homology"/>
<feature type="domain" description="Tyr recombinase" evidence="5">
    <location>
        <begin position="108"/>
        <end position="280"/>
    </location>
</feature>
<dbReference type="GO" id="GO:0015074">
    <property type="term" value="P:DNA integration"/>
    <property type="evidence" value="ECO:0007669"/>
    <property type="project" value="UniProtKB-KW"/>
</dbReference>
<dbReference type="PROSITE" id="PS51898">
    <property type="entry name" value="TYR_RECOMBINASE"/>
    <property type="match status" value="1"/>
</dbReference>
<evidence type="ECO:0000256" key="2">
    <source>
        <dbReference type="ARBA" id="ARBA00022908"/>
    </source>
</evidence>
<reference evidence="6 7" key="1">
    <citation type="submission" date="2020-08" db="EMBL/GenBank/DDBJ databases">
        <title>Genomic Encyclopedia of Type Strains, Phase IV (KMG-IV): sequencing the most valuable type-strain genomes for metagenomic binning, comparative biology and taxonomic classification.</title>
        <authorList>
            <person name="Goeker M."/>
        </authorList>
    </citation>
    <scope>NUCLEOTIDE SEQUENCE [LARGE SCALE GENOMIC DNA]</scope>
    <source>
        <strain evidence="6 7">DSM 26575</strain>
    </source>
</reference>
<dbReference type="InterPro" id="IPR002104">
    <property type="entry name" value="Integrase_catalytic"/>
</dbReference>
<organism evidence="6 7">
    <name type="scientific">Rhizobium metallidurans</name>
    <dbReference type="NCBI Taxonomy" id="1265931"/>
    <lineage>
        <taxon>Bacteria</taxon>
        <taxon>Pseudomonadati</taxon>
        <taxon>Pseudomonadota</taxon>
        <taxon>Alphaproteobacteria</taxon>
        <taxon>Hyphomicrobiales</taxon>
        <taxon>Rhizobiaceae</taxon>
        <taxon>Rhizobium/Agrobacterium group</taxon>
        <taxon>Rhizobium</taxon>
    </lineage>
</organism>
<dbReference type="PANTHER" id="PTHR30349">
    <property type="entry name" value="PHAGE INTEGRASE-RELATED"/>
    <property type="match status" value="1"/>
</dbReference>
<comment type="caution">
    <text evidence="6">The sequence shown here is derived from an EMBL/GenBank/DDBJ whole genome shotgun (WGS) entry which is preliminary data.</text>
</comment>
<keyword evidence="4" id="KW-0233">DNA recombination</keyword>
<dbReference type="RefSeq" id="WP_183901485.1">
    <property type="nucleotide sequence ID" value="NZ_JACIDW010000013.1"/>
</dbReference>
<sequence length="291" mass="33078">MQQFAHSFAPTSHPFMFTKSFAETAASYLEHGGDDRHLQPIIDHFGDRNLATIFPFDVKQMAIDLYPTQSNATRNRQALTPARAVINHGYERGWCNLIRIKKLREEKPLPKTPASPIWMHAFIRRCDRDGLPHLAALVLFMAQTAARVSEAVNLRWKDVDLPARRAMILKTKTGTNSIRHLTDEQVSRLRAMRGSEPDDAPVFRYRNRHAVNERIKAVCRRADISYKSSHLCGRHTFATTAIDLGMDVRTAMEAGDWKTASIFLGIYVHPRQNSGRIVADRFNAVQFDAVV</sequence>
<dbReference type="InterPro" id="IPR011010">
    <property type="entry name" value="DNA_brk_join_enz"/>
</dbReference>
<protein>
    <submittedName>
        <fullName evidence="6">Integrase</fullName>
    </submittedName>
</protein>
<evidence type="ECO:0000313" key="7">
    <source>
        <dbReference type="Proteomes" id="UP000582090"/>
    </source>
</evidence>
<evidence type="ECO:0000256" key="4">
    <source>
        <dbReference type="ARBA" id="ARBA00023172"/>
    </source>
</evidence>
<keyword evidence="2" id="KW-0229">DNA integration</keyword>
<comment type="similarity">
    <text evidence="1">Belongs to the 'phage' integrase family.</text>
</comment>
<dbReference type="Proteomes" id="UP000582090">
    <property type="component" value="Unassembled WGS sequence"/>
</dbReference>